<gene>
    <name evidence="2" type="ORF">ILYODFUR_036167</name>
</gene>
<keyword evidence="1" id="KW-0812">Transmembrane</keyword>
<organism evidence="2 3">
    <name type="scientific">Ilyodon furcidens</name>
    <name type="common">goldbreast splitfin</name>
    <dbReference type="NCBI Taxonomy" id="33524"/>
    <lineage>
        <taxon>Eukaryota</taxon>
        <taxon>Metazoa</taxon>
        <taxon>Chordata</taxon>
        <taxon>Craniata</taxon>
        <taxon>Vertebrata</taxon>
        <taxon>Euteleostomi</taxon>
        <taxon>Actinopterygii</taxon>
        <taxon>Neopterygii</taxon>
        <taxon>Teleostei</taxon>
        <taxon>Neoteleostei</taxon>
        <taxon>Acanthomorphata</taxon>
        <taxon>Ovalentaria</taxon>
        <taxon>Atherinomorphae</taxon>
        <taxon>Cyprinodontiformes</taxon>
        <taxon>Goodeidae</taxon>
        <taxon>Ilyodon</taxon>
    </lineage>
</organism>
<keyword evidence="1" id="KW-1133">Transmembrane helix</keyword>
<accession>A0ABV0UCL4</accession>
<name>A0ABV0UCL4_9TELE</name>
<sequence>MKTDSGVYQLDAYGNDGKTIRTMNIILQILVPVSDPAMFQACSSPEQRTVNCSAEGDDTEISFSLDNNPLIQIKAGSPKNKSVTIGLSGQLTGNLHCNVQNKVSSKRTVINLTSCKDTSVQTVALTIHVIWVLLLFLAFFSCIKSFNKKRSPTTIREVSTEVAYSDVQETRAACKLDR</sequence>
<keyword evidence="1" id="KW-0472">Membrane</keyword>
<comment type="caution">
    <text evidence="2">The sequence shown here is derived from an EMBL/GenBank/DDBJ whole genome shotgun (WGS) entry which is preliminary data.</text>
</comment>
<reference evidence="2 3" key="1">
    <citation type="submission" date="2021-06" db="EMBL/GenBank/DDBJ databases">
        <authorList>
            <person name="Palmer J.M."/>
        </authorList>
    </citation>
    <scope>NUCLEOTIDE SEQUENCE [LARGE SCALE GENOMIC DNA]</scope>
    <source>
        <strain evidence="3">if_2019</strain>
        <tissue evidence="2">Muscle</tissue>
    </source>
</reference>
<dbReference type="Gene3D" id="2.60.40.10">
    <property type="entry name" value="Immunoglobulins"/>
    <property type="match status" value="1"/>
</dbReference>
<dbReference type="EMBL" id="JAHRIQ010065136">
    <property type="protein sequence ID" value="MEQ2242471.1"/>
    <property type="molecule type" value="Genomic_DNA"/>
</dbReference>
<evidence type="ECO:0000256" key="1">
    <source>
        <dbReference type="SAM" id="Phobius"/>
    </source>
</evidence>
<feature type="transmembrane region" description="Helical" evidence="1">
    <location>
        <begin position="123"/>
        <end position="143"/>
    </location>
</feature>
<proteinExistence type="predicted"/>
<dbReference type="InterPro" id="IPR013783">
    <property type="entry name" value="Ig-like_fold"/>
</dbReference>
<evidence type="ECO:0000313" key="3">
    <source>
        <dbReference type="Proteomes" id="UP001482620"/>
    </source>
</evidence>
<protein>
    <submittedName>
        <fullName evidence="2">Uncharacterized protein</fullName>
    </submittedName>
</protein>
<dbReference type="Proteomes" id="UP001482620">
    <property type="component" value="Unassembled WGS sequence"/>
</dbReference>
<keyword evidence="3" id="KW-1185">Reference proteome</keyword>
<evidence type="ECO:0000313" key="2">
    <source>
        <dbReference type="EMBL" id="MEQ2242471.1"/>
    </source>
</evidence>